<sequence length="110" mass="12343">MSISSSVLYFSFGKYWVSCCDDLNDLVVSGDPISAYTVQVVAVKQLDRNGLQGHREFLVESSSPSKSGQSNWLMEIEGFWYMNLCHWAPLKTYLYLVGCTIDGTPQNSCQ</sequence>
<dbReference type="OrthoDB" id="1924358at2759"/>
<keyword evidence="2" id="KW-1185">Reference proteome</keyword>
<evidence type="ECO:0000313" key="1">
    <source>
        <dbReference type="EMBL" id="RWR97547.1"/>
    </source>
</evidence>
<reference evidence="1 2" key="1">
    <citation type="journal article" date="2019" name="Nat. Plants">
        <title>Stout camphor tree genome fills gaps in understanding of flowering plant genome evolution.</title>
        <authorList>
            <person name="Chaw S.M."/>
            <person name="Liu Y.C."/>
            <person name="Wu Y.W."/>
            <person name="Wang H.Y."/>
            <person name="Lin C.I."/>
            <person name="Wu C.S."/>
            <person name="Ke H.M."/>
            <person name="Chang L.Y."/>
            <person name="Hsu C.Y."/>
            <person name="Yang H.T."/>
            <person name="Sudianto E."/>
            <person name="Hsu M.H."/>
            <person name="Wu K.P."/>
            <person name="Wang L.N."/>
            <person name="Leebens-Mack J.H."/>
            <person name="Tsai I.J."/>
        </authorList>
    </citation>
    <scope>NUCLEOTIDE SEQUENCE [LARGE SCALE GENOMIC DNA]</scope>
    <source>
        <strain evidence="2">cv. Chaw 1501</strain>
        <tissue evidence="1">Young leaves</tissue>
    </source>
</reference>
<accession>A0A3S3NS25</accession>
<dbReference type="EMBL" id="QPKB01000014">
    <property type="protein sequence ID" value="RWR97547.1"/>
    <property type="molecule type" value="Genomic_DNA"/>
</dbReference>
<proteinExistence type="predicted"/>
<organism evidence="1 2">
    <name type="scientific">Cinnamomum micranthum f. kanehirae</name>
    <dbReference type="NCBI Taxonomy" id="337451"/>
    <lineage>
        <taxon>Eukaryota</taxon>
        <taxon>Viridiplantae</taxon>
        <taxon>Streptophyta</taxon>
        <taxon>Embryophyta</taxon>
        <taxon>Tracheophyta</taxon>
        <taxon>Spermatophyta</taxon>
        <taxon>Magnoliopsida</taxon>
        <taxon>Magnoliidae</taxon>
        <taxon>Laurales</taxon>
        <taxon>Lauraceae</taxon>
        <taxon>Cinnamomum</taxon>
    </lineage>
</organism>
<protein>
    <submittedName>
        <fullName evidence="1">Uncharacterized protein</fullName>
    </submittedName>
</protein>
<comment type="caution">
    <text evidence="1">The sequence shown here is derived from an EMBL/GenBank/DDBJ whole genome shotgun (WGS) entry which is preliminary data.</text>
</comment>
<evidence type="ECO:0000313" key="2">
    <source>
        <dbReference type="Proteomes" id="UP000283530"/>
    </source>
</evidence>
<dbReference type="Proteomes" id="UP000283530">
    <property type="component" value="Unassembled WGS sequence"/>
</dbReference>
<dbReference type="AlphaFoldDB" id="A0A3S3NS25"/>
<name>A0A3S3NS25_9MAGN</name>
<gene>
    <name evidence="1" type="ORF">CKAN_02698900</name>
</gene>